<gene>
    <name evidence="2" type="ORF">Fcan01_15448</name>
</gene>
<comment type="caution">
    <text evidence="2">The sequence shown here is derived from an EMBL/GenBank/DDBJ whole genome shotgun (WGS) entry which is preliminary data.</text>
</comment>
<keyword evidence="3" id="KW-1185">Reference proteome</keyword>
<reference evidence="2 3" key="1">
    <citation type="submission" date="2015-12" db="EMBL/GenBank/DDBJ databases">
        <title>The genome of Folsomia candida.</title>
        <authorList>
            <person name="Faddeeva A."/>
            <person name="Derks M.F."/>
            <person name="Anvar Y."/>
            <person name="Smit S."/>
            <person name="Van Straalen N."/>
            <person name="Roelofs D."/>
        </authorList>
    </citation>
    <scope>NUCLEOTIDE SEQUENCE [LARGE SCALE GENOMIC DNA]</scope>
    <source>
        <strain evidence="2 3">VU population</strain>
        <tissue evidence="2">Whole body</tissue>
    </source>
</reference>
<evidence type="ECO:0000256" key="1">
    <source>
        <dbReference type="SAM" id="MobiDB-lite"/>
    </source>
</evidence>
<protein>
    <submittedName>
        <fullName evidence="2">Uncharacterized protein</fullName>
    </submittedName>
</protein>
<evidence type="ECO:0000313" key="2">
    <source>
        <dbReference type="EMBL" id="OXA49829.1"/>
    </source>
</evidence>
<accession>A0A226DX70</accession>
<dbReference type="AlphaFoldDB" id="A0A226DX70"/>
<organism evidence="2 3">
    <name type="scientific">Folsomia candida</name>
    <name type="common">Springtail</name>
    <dbReference type="NCBI Taxonomy" id="158441"/>
    <lineage>
        <taxon>Eukaryota</taxon>
        <taxon>Metazoa</taxon>
        <taxon>Ecdysozoa</taxon>
        <taxon>Arthropoda</taxon>
        <taxon>Hexapoda</taxon>
        <taxon>Collembola</taxon>
        <taxon>Entomobryomorpha</taxon>
        <taxon>Isotomoidea</taxon>
        <taxon>Isotomidae</taxon>
        <taxon>Proisotominae</taxon>
        <taxon>Folsomia</taxon>
    </lineage>
</organism>
<feature type="region of interest" description="Disordered" evidence="1">
    <location>
        <begin position="146"/>
        <end position="178"/>
    </location>
</feature>
<proteinExistence type="predicted"/>
<dbReference type="Proteomes" id="UP000198287">
    <property type="component" value="Unassembled WGS sequence"/>
</dbReference>
<name>A0A226DX70_FOLCA</name>
<dbReference type="EMBL" id="LNIX01000010">
    <property type="protein sequence ID" value="OXA49829.1"/>
    <property type="molecule type" value="Genomic_DNA"/>
</dbReference>
<evidence type="ECO:0000313" key="3">
    <source>
        <dbReference type="Proteomes" id="UP000198287"/>
    </source>
</evidence>
<dbReference type="OrthoDB" id="7695549at2759"/>
<sequence length="237" mass="26953">MDKLTRVSNSLRGKKLIVCSGDYYQFIESVKIKFDIGPDAEICLQDDEGAEIDEQVFPILLEQPATPNIEFIIKGEEQAELSLDYSFAPSSSLVYSENSTKHGNSLPVLSPIKAVPQSPQFTQDILYDKINRSGLIQSRLRSIHRNLKGTKPPKRVQPTSNTGPKPKFPKPSLEESSDENVDLIAQLNSTTLKDEGELKRLTLETFSHRNYLRRTSDPSILRLYRVWHLRGYEFDLE</sequence>